<protein>
    <recommendedName>
        <fullName evidence="3">DinB-like domain-containing protein</fullName>
    </recommendedName>
</protein>
<sequence>MNSLVEEELPGNQDLRDQLLDMLSDQDLAYKLPGNNPTLGELCEEMGQIQQVYAHSFKSFKHDWAYPYAKPEAPHRVASFKTWFKELDEQLVEALNGLSEADIHTQQIDRGHGFTPSPYVQFQIYREAILIFYAKASVYLKALEKPYSDEWKRWVG</sequence>
<gene>
    <name evidence="1" type="ORF">G4Y79_23615</name>
</gene>
<reference evidence="1 2" key="1">
    <citation type="submission" date="2020-02" db="EMBL/GenBank/DDBJ databases">
        <authorList>
            <person name="Zheng R.K."/>
            <person name="Sun C.M."/>
        </authorList>
    </citation>
    <scope>NUCLEOTIDE SEQUENCE [LARGE SCALE GENOMIC DNA]</scope>
    <source>
        <strain evidence="2">rifampicinis</strain>
    </source>
</reference>
<evidence type="ECO:0008006" key="3">
    <source>
        <dbReference type="Google" id="ProtNLM"/>
    </source>
</evidence>
<name>A0A7S8E949_9CHLR</name>
<evidence type="ECO:0000313" key="2">
    <source>
        <dbReference type="Proteomes" id="UP000594468"/>
    </source>
</evidence>
<dbReference type="RefSeq" id="WP_195170709.1">
    <property type="nucleotide sequence ID" value="NZ_CP062983.1"/>
</dbReference>
<dbReference type="KEGG" id="pmet:G4Y79_23615"/>
<dbReference type="AlphaFoldDB" id="A0A7S8E949"/>
<proteinExistence type="predicted"/>
<accession>A0A7S8E949</accession>
<dbReference type="Gene3D" id="1.20.120.450">
    <property type="entry name" value="dinb family like domain"/>
    <property type="match status" value="1"/>
</dbReference>
<keyword evidence="2" id="KW-1185">Reference proteome</keyword>
<dbReference type="EMBL" id="CP062983">
    <property type="protein sequence ID" value="QPC82640.1"/>
    <property type="molecule type" value="Genomic_DNA"/>
</dbReference>
<evidence type="ECO:0000313" key="1">
    <source>
        <dbReference type="EMBL" id="QPC82640.1"/>
    </source>
</evidence>
<dbReference type="InterPro" id="IPR034660">
    <property type="entry name" value="DinB/YfiT-like"/>
</dbReference>
<dbReference type="Proteomes" id="UP000594468">
    <property type="component" value="Chromosome"/>
</dbReference>
<organism evidence="1 2">
    <name type="scientific">Phototrophicus methaneseepsis</name>
    <dbReference type="NCBI Taxonomy" id="2710758"/>
    <lineage>
        <taxon>Bacteria</taxon>
        <taxon>Bacillati</taxon>
        <taxon>Chloroflexota</taxon>
        <taxon>Candidatus Thermofontia</taxon>
        <taxon>Phototrophicales</taxon>
        <taxon>Phototrophicaceae</taxon>
        <taxon>Phototrophicus</taxon>
    </lineage>
</organism>
<dbReference type="SUPFAM" id="SSF109854">
    <property type="entry name" value="DinB/YfiT-like putative metalloenzymes"/>
    <property type="match status" value="1"/>
</dbReference>